<keyword evidence="6 7" id="KW-0472">Membrane</keyword>
<dbReference type="AlphaFoldDB" id="A0A9X4KUJ0"/>
<sequence length="296" mass="32890">MREKGADRLFLIANAAVLSIVLILVLFPLLHILAASISDPQLVNKGKVWLLPRDLTFEGFRRVFRNEEIWTGYLNTIVYTLAGTLLNLAVTLTCAYPLSRKDLTGRTTVLLLLLFTMFFSGGLIPTYLLVKNLGMLDSIWALIVPGAASVWNILIVRTYFETEIPDEVHEAAMMDGASNLVAFARIALPLAKPIVAVMALFYGVGHWNAYFDALIYLSDRHLYPLQLILREILVQAQMNEAMKQSGGVLEGLAKQAEIAQLLKYAVIIVSTLPVLVAYPFFQRYFVKGIMVGAVKG</sequence>
<feature type="transmembrane region" description="Helical" evidence="7">
    <location>
        <begin position="9"/>
        <end position="34"/>
    </location>
</feature>
<dbReference type="PROSITE" id="PS50928">
    <property type="entry name" value="ABC_TM1"/>
    <property type="match status" value="1"/>
</dbReference>
<evidence type="ECO:0000313" key="10">
    <source>
        <dbReference type="Proteomes" id="UP001153404"/>
    </source>
</evidence>
<dbReference type="PANTHER" id="PTHR43744:SF9">
    <property type="entry name" value="POLYGALACTURONAN_RHAMNOGALACTURONAN TRANSPORT SYSTEM PERMEASE PROTEIN YTCP"/>
    <property type="match status" value="1"/>
</dbReference>
<organism evidence="9 10">
    <name type="scientific">Cohnella rhizosphaerae</name>
    <dbReference type="NCBI Taxonomy" id="1457232"/>
    <lineage>
        <taxon>Bacteria</taxon>
        <taxon>Bacillati</taxon>
        <taxon>Bacillota</taxon>
        <taxon>Bacilli</taxon>
        <taxon>Bacillales</taxon>
        <taxon>Paenibacillaceae</taxon>
        <taxon>Cohnella</taxon>
    </lineage>
</organism>
<evidence type="ECO:0000256" key="6">
    <source>
        <dbReference type="ARBA" id="ARBA00023136"/>
    </source>
</evidence>
<feature type="domain" description="ABC transmembrane type-1" evidence="8">
    <location>
        <begin position="73"/>
        <end position="273"/>
    </location>
</feature>
<comment type="caution">
    <text evidence="9">The sequence shown here is derived from an EMBL/GenBank/DDBJ whole genome shotgun (WGS) entry which is preliminary data.</text>
</comment>
<dbReference type="Proteomes" id="UP001153404">
    <property type="component" value="Unassembled WGS sequence"/>
</dbReference>
<keyword evidence="5 7" id="KW-1133">Transmembrane helix</keyword>
<dbReference type="PANTHER" id="PTHR43744">
    <property type="entry name" value="ABC TRANSPORTER PERMEASE PROTEIN MG189-RELATED-RELATED"/>
    <property type="match status" value="1"/>
</dbReference>
<feature type="transmembrane region" description="Helical" evidence="7">
    <location>
        <begin position="77"/>
        <end position="96"/>
    </location>
</feature>
<dbReference type="GO" id="GO:0055085">
    <property type="term" value="P:transmembrane transport"/>
    <property type="evidence" value="ECO:0007669"/>
    <property type="project" value="InterPro"/>
</dbReference>
<keyword evidence="2 7" id="KW-0813">Transport</keyword>
<evidence type="ECO:0000256" key="7">
    <source>
        <dbReference type="RuleBase" id="RU363032"/>
    </source>
</evidence>
<keyword evidence="3" id="KW-1003">Cell membrane</keyword>
<comment type="similarity">
    <text evidence="7">Belongs to the binding-protein-dependent transport system permease family.</text>
</comment>
<dbReference type="CDD" id="cd06261">
    <property type="entry name" value="TM_PBP2"/>
    <property type="match status" value="1"/>
</dbReference>
<dbReference type="InterPro" id="IPR035906">
    <property type="entry name" value="MetI-like_sf"/>
</dbReference>
<evidence type="ECO:0000256" key="4">
    <source>
        <dbReference type="ARBA" id="ARBA00022692"/>
    </source>
</evidence>
<proteinExistence type="inferred from homology"/>
<feature type="transmembrane region" description="Helical" evidence="7">
    <location>
        <begin position="261"/>
        <end position="281"/>
    </location>
</feature>
<evidence type="ECO:0000256" key="5">
    <source>
        <dbReference type="ARBA" id="ARBA00022989"/>
    </source>
</evidence>
<accession>A0A9X4KUJ0</accession>
<feature type="transmembrane region" description="Helical" evidence="7">
    <location>
        <begin position="139"/>
        <end position="160"/>
    </location>
</feature>
<dbReference type="Pfam" id="PF00528">
    <property type="entry name" value="BPD_transp_1"/>
    <property type="match status" value="1"/>
</dbReference>
<dbReference type="EMBL" id="JAPDIA010000007">
    <property type="protein sequence ID" value="MDG0811290.1"/>
    <property type="molecule type" value="Genomic_DNA"/>
</dbReference>
<gene>
    <name evidence="9" type="ORF">OMP40_19385</name>
</gene>
<comment type="subcellular location">
    <subcellularLocation>
        <location evidence="1 7">Cell membrane</location>
        <topology evidence="1 7">Multi-pass membrane protein</topology>
    </subcellularLocation>
</comment>
<evidence type="ECO:0000256" key="2">
    <source>
        <dbReference type="ARBA" id="ARBA00022448"/>
    </source>
</evidence>
<evidence type="ECO:0000256" key="1">
    <source>
        <dbReference type="ARBA" id="ARBA00004651"/>
    </source>
</evidence>
<name>A0A9X4KUJ0_9BACL</name>
<evidence type="ECO:0000259" key="8">
    <source>
        <dbReference type="PROSITE" id="PS50928"/>
    </source>
</evidence>
<protein>
    <submittedName>
        <fullName evidence="9">Carbohydrate ABC transporter permease</fullName>
    </submittedName>
</protein>
<feature type="transmembrane region" description="Helical" evidence="7">
    <location>
        <begin position="108"/>
        <end position="127"/>
    </location>
</feature>
<dbReference type="InterPro" id="IPR000515">
    <property type="entry name" value="MetI-like"/>
</dbReference>
<evidence type="ECO:0000256" key="3">
    <source>
        <dbReference type="ARBA" id="ARBA00022475"/>
    </source>
</evidence>
<dbReference type="SUPFAM" id="SSF161098">
    <property type="entry name" value="MetI-like"/>
    <property type="match status" value="1"/>
</dbReference>
<keyword evidence="4 7" id="KW-0812">Transmembrane</keyword>
<dbReference type="RefSeq" id="WP_277533812.1">
    <property type="nucleotide sequence ID" value="NZ_JAPDIA010000007.1"/>
</dbReference>
<keyword evidence="10" id="KW-1185">Reference proteome</keyword>
<dbReference type="Gene3D" id="1.10.3720.10">
    <property type="entry name" value="MetI-like"/>
    <property type="match status" value="1"/>
</dbReference>
<evidence type="ECO:0000313" key="9">
    <source>
        <dbReference type="EMBL" id="MDG0811290.1"/>
    </source>
</evidence>
<feature type="transmembrane region" description="Helical" evidence="7">
    <location>
        <begin position="180"/>
        <end position="204"/>
    </location>
</feature>
<reference evidence="9" key="1">
    <citation type="submission" date="2022-10" db="EMBL/GenBank/DDBJ databases">
        <title>Comparative genomic analysis of Cohnella hashimotonis sp. nov., isolated from the International Space Station.</title>
        <authorList>
            <person name="Simpson A."/>
            <person name="Venkateswaran K."/>
        </authorList>
    </citation>
    <scope>NUCLEOTIDE SEQUENCE</scope>
    <source>
        <strain evidence="9">DSM 28161</strain>
    </source>
</reference>
<dbReference type="GO" id="GO:0005886">
    <property type="term" value="C:plasma membrane"/>
    <property type="evidence" value="ECO:0007669"/>
    <property type="project" value="UniProtKB-SubCell"/>
</dbReference>